<dbReference type="SUPFAM" id="SSF82866">
    <property type="entry name" value="Multidrug efflux transporter AcrB transmembrane domain"/>
    <property type="match status" value="2"/>
</dbReference>
<proteinExistence type="inferred from homology"/>
<name>A0A0U0ZVK8_9MYCO</name>
<feature type="transmembrane region" description="Helical" evidence="8">
    <location>
        <begin position="875"/>
        <end position="896"/>
    </location>
</feature>
<feature type="compositionally biased region" description="Pro residues" evidence="7">
    <location>
        <begin position="955"/>
        <end position="981"/>
    </location>
</feature>
<evidence type="ECO:0000256" key="4">
    <source>
        <dbReference type="ARBA" id="ARBA00022692"/>
    </source>
</evidence>
<feature type="transmembrane region" description="Helical" evidence="8">
    <location>
        <begin position="807"/>
        <end position="829"/>
    </location>
</feature>
<comment type="similarity">
    <text evidence="2">Belongs to the resistance-nodulation-cell division (RND) (TC 2.A.6) family. MmpL subfamily.</text>
</comment>
<organism evidence="10 11">
    <name type="scientific">Mycobacteroides abscessus</name>
    <dbReference type="NCBI Taxonomy" id="36809"/>
    <lineage>
        <taxon>Bacteria</taxon>
        <taxon>Bacillati</taxon>
        <taxon>Actinomycetota</taxon>
        <taxon>Actinomycetes</taxon>
        <taxon>Mycobacteriales</taxon>
        <taxon>Mycobacteriaceae</taxon>
        <taxon>Mycobacteroides</taxon>
    </lineage>
</organism>
<dbReference type="EMBL" id="CSWP01000011">
    <property type="protein sequence ID" value="CPV69379.1"/>
    <property type="molecule type" value="Genomic_DNA"/>
</dbReference>
<evidence type="ECO:0000313" key="10">
    <source>
        <dbReference type="EMBL" id="CPV69379.1"/>
    </source>
</evidence>
<evidence type="ECO:0000259" key="9">
    <source>
        <dbReference type="Pfam" id="PF03176"/>
    </source>
</evidence>
<dbReference type="AlphaFoldDB" id="A0A0U0ZVK8"/>
<keyword evidence="5 8" id="KW-1133">Transmembrane helix</keyword>
<feature type="transmembrane region" description="Helical" evidence="8">
    <location>
        <begin position="21"/>
        <end position="44"/>
    </location>
</feature>
<evidence type="ECO:0000313" key="11">
    <source>
        <dbReference type="Proteomes" id="UP000045782"/>
    </source>
</evidence>
<evidence type="ECO:0000256" key="1">
    <source>
        <dbReference type="ARBA" id="ARBA00004651"/>
    </source>
</evidence>
<feature type="transmembrane region" description="Helical" evidence="8">
    <location>
        <begin position="782"/>
        <end position="800"/>
    </location>
</feature>
<feature type="transmembrane region" description="Helical" evidence="8">
    <location>
        <begin position="306"/>
        <end position="326"/>
    </location>
</feature>
<evidence type="ECO:0000256" key="2">
    <source>
        <dbReference type="ARBA" id="ARBA00010157"/>
    </source>
</evidence>
<feature type="transmembrane region" description="Helical" evidence="8">
    <location>
        <begin position="925"/>
        <end position="944"/>
    </location>
</feature>
<dbReference type="PANTHER" id="PTHR33406:SF6">
    <property type="entry name" value="MEMBRANE PROTEIN YDGH-RELATED"/>
    <property type="match status" value="1"/>
</dbReference>
<dbReference type="FunFam" id="1.20.1640.10:FF:000020">
    <property type="entry name" value="Transmembrane transport protein MmpL10"/>
    <property type="match status" value="1"/>
</dbReference>
<feature type="transmembrane region" description="Helical" evidence="8">
    <location>
        <begin position="346"/>
        <end position="373"/>
    </location>
</feature>
<dbReference type="InterPro" id="IPR050545">
    <property type="entry name" value="Mycobact_MmpL"/>
</dbReference>
<reference evidence="10 11" key="1">
    <citation type="submission" date="2015-03" db="EMBL/GenBank/DDBJ databases">
        <authorList>
            <person name="Murphy D."/>
        </authorList>
    </citation>
    <scope>NUCLEOTIDE SEQUENCE [LARGE SCALE GENOMIC DNA]</scope>
    <source>
        <strain evidence="10 11">PAP088</strain>
    </source>
</reference>
<keyword evidence="6 8" id="KW-0472">Membrane</keyword>
<dbReference type="Pfam" id="PF03176">
    <property type="entry name" value="MMPL"/>
    <property type="match status" value="2"/>
</dbReference>
<evidence type="ECO:0000256" key="8">
    <source>
        <dbReference type="SAM" id="Phobius"/>
    </source>
</evidence>
<dbReference type="NCBIfam" id="TIGR00833">
    <property type="entry name" value="actII"/>
    <property type="match status" value="1"/>
</dbReference>
<feature type="transmembrane region" description="Helical" evidence="8">
    <location>
        <begin position="262"/>
        <end position="285"/>
    </location>
</feature>
<dbReference type="PANTHER" id="PTHR33406">
    <property type="entry name" value="MEMBRANE PROTEIN MJ1562-RELATED"/>
    <property type="match status" value="1"/>
</dbReference>
<evidence type="ECO:0000256" key="7">
    <source>
        <dbReference type="SAM" id="MobiDB-lite"/>
    </source>
</evidence>
<keyword evidence="4 8" id="KW-0812">Transmembrane</keyword>
<feature type="domain" description="Membrane transport protein MMPL" evidence="9">
    <location>
        <begin position="621"/>
        <end position="951"/>
    </location>
</feature>
<dbReference type="InterPro" id="IPR004869">
    <property type="entry name" value="MMPL_dom"/>
</dbReference>
<evidence type="ECO:0000256" key="3">
    <source>
        <dbReference type="ARBA" id="ARBA00022475"/>
    </source>
</evidence>
<protein>
    <submittedName>
        <fullName evidence="10">Putative membrane protein, MmpL</fullName>
    </submittedName>
</protein>
<dbReference type="RefSeq" id="WP_005058742.1">
    <property type="nucleotide sequence ID" value="NZ_AP022621.1"/>
</dbReference>
<feature type="region of interest" description="Disordered" evidence="7">
    <location>
        <begin position="955"/>
        <end position="997"/>
    </location>
</feature>
<comment type="subcellular location">
    <subcellularLocation>
        <location evidence="1">Cell membrane</location>
        <topology evidence="1">Multi-pass membrane protein</topology>
    </subcellularLocation>
</comment>
<feature type="transmembrane region" description="Helical" evidence="8">
    <location>
        <begin position="236"/>
        <end position="256"/>
    </location>
</feature>
<accession>A0A0U0ZVK8</accession>
<dbReference type="GO" id="GO:0005886">
    <property type="term" value="C:plasma membrane"/>
    <property type="evidence" value="ECO:0007669"/>
    <property type="project" value="UniProtKB-SubCell"/>
</dbReference>
<dbReference type="Proteomes" id="UP000045782">
    <property type="component" value="Unassembled WGS sequence"/>
</dbReference>
<keyword evidence="3" id="KW-1003">Cell membrane</keyword>
<dbReference type="Gene3D" id="1.20.1640.10">
    <property type="entry name" value="Multidrug efflux transporter AcrB transmembrane domain"/>
    <property type="match status" value="2"/>
</dbReference>
<evidence type="ECO:0000256" key="5">
    <source>
        <dbReference type="ARBA" id="ARBA00022989"/>
    </source>
</evidence>
<evidence type="ECO:0000256" key="6">
    <source>
        <dbReference type="ARBA" id="ARBA00023136"/>
    </source>
</evidence>
<gene>
    <name evidence="10" type="primary">mmpL8_18</name>
    <name evidence="10" type="ORF">ERS075579_04559</name>
</gene>
<feature type="transmembrane region" description="Helical" evidence="8">
    <location>
        <begin position="210"/>
        <end position="229"/>
    </location>
</feature>
<feature type="transmembrane region" description="Helical" evidence="8">
    <location>
        <begin position="394"/>
        <end position="413"/>
    </location>
</feature>
<sequence length="997" mass="109805">MSTHSAPTHGATQKPSRIARFIHTFSVPIILAWLVLTVIVNVVVPQLEEVGKEHSVSLASKDAPSYQAIKRQGELFQQFKDDSMVMVLLENDTKFSTDMNDKAHTFYRELVKRLRADTKHVEYAQDFWGDRITAGGAQSVDEKAAYVQLNLRGDQGTTEGKESVTAVQDNVAKLVDESKKNGTYPDGLKVFVTGQAALTMDMNDAGDKSMLKMTGITFIVITIMLLFIYRSITTVLLILFMVFVELGAARGVVAILGNAEIIGLSTFAVNLLTSLAIAAGTDYAIFLIGRYQELRAEGKERLESFYLTYHSVSHVILGSGLTIAGATFCLKFTRLPYFESLGVPCAIGMLVVVAASLTIGPSVLLVATKFGLLESKRTIKNRTWRKVGTAIVRWPGPILAVTMIIALLGLGILPSYTVNYNDRYYIPASLPSIQGFQASDRHFSKARMNPDILIVEADKDLRTPANMLVLDRIAKNVFRVEGINKVQSMTRPMGAPIDHSSVPFQVSMQSVSMTENMNYLKNSMSDMLKMTDDMGSMIAIMERMYSLMKELTGVTHHMATVTTPDMIHVADEMRDNMANFDDFYRPLRNYLYWEKHCFDIPMCWSMRSLFDALDGIDKLTESMRGLLDDVTNMDKLMPQVVEQLPPMIAITKNMRNTMLTMYSTMNGMIGQMDRMTDTATVMGQAFDEAKNDDFFYLPPEAFDNEDFKKGVKLMMSPDGKAAQFIITHEGDYASNESLANTEVELKAAKEAIKGTPLDESKLYLGGTAPTYHDIGEMVKYDLMIAVIASLCLIFVIMLVITRSIVAAFTIVGTIAISLGASFGLSVLLWEHILGLQLHWFVLPFTVIILLAVGSDYNLLLVSRFKEELHGGLNTAILRGVGGSGSVATQAGLVFAFTMGSMITSDLIAIGQSGSAICLGLLFDTFIIRAFMTPAIAALMGRWFWWPMKVSKYATDPPPPPVPVESQAPPPPAPVPVGPSPGPAHDDAVTTEFPRPPV</sequence>
<feature type="transmembrane region" description="Helical" evidence="8">
    <location>
        <begin position="835"/>
        <end position="854"/>
    </location>
</feature>
<dbReference type="InterPro" id="IPR004707">
    <property type="entry name" value="MmpL_fam"/>
</dbReference>
<feature type="domain" description="Membrane transport protein MMPL" evidence="9">
    <location>
        <begin position="58"/>
        <end position="398"/>
    </location>
</feature>